<proteinExistence type="predicted"/>
<keyword evidence="2" id="KW-1185">Reference proteome</keyword>
<dbReference type="AlphaFoldDB" id="R9H0Z3"/>
<organism evidence="1 2">
    <name type="scientific">Arcticibacter svalbardensis MN12-7</name>
    <dbReference type="NCBI Taxonomy" id="1150600"/>
    <lineage>
        <taxon>Bacteria</taxon>
        <taxon>Pseudomonadati</taxon>
        <taxon>Bacteroidota</taxon>
        <taxon>Sphingobacteriia</taxon>
        <taxon>Sphingobacteriales</taxon>
        <taxon>Sphingobacteriaceae</taxon>
        <taxon>Arcticibacter</taxon>
    </lineage>
</organism>
<dbReference type="STRING" id="1150600.ADIARSV_1870"/>
<evidence type="ECO:0000313" key="2">
    <source>
        <dbReference type="Proteomes" id="UP000014174"/>
    </source>
</evidence>
<sequence length="38" mass="4110">MKPASVYQRVCGVTPVELGAGGDMAFDGDEEWAYFRVG</sequence>
<dbReference type="Proteomes" id="UP000014174">
    <property type="component" value="Unassembled WGS sequence"/>
</dbReference>
<name>R9H0Z3_9SPHI</name>
<dbReference type="EMBL" id="AQPN01000071">
    <property type="protein sequence ID" value="EOR94909.1"/>
    <property type="molecule type" value="Genomic_DNA"/>
</dbReference>
<evidence type="ECO:0000313" key="1">
    <source>
        <dbReference type="EMBL" id="EOR94909.1"/>
    </source>
</evidence>
<comment type="caution">
    <text evidence="1">The sequence shown here is derived from an EMBL/GenBank/DDBJ whole genome shotgun (WGS) entry which is preliminary data.</text>
</comment>
<protein>
    <submittedName>
        <fullName evidence="1">Uncharacterized protein</fullName>
    </submittedName>
</protein>
<gene>
    <name evidence="1" type="ORF">ADIARSV_1870</name>
</gene>
<accession>R9H0Z3</accession>
<reference evidence="1 2" key="1">
    <citation type="journal article" date="2013" name="Genome Announc.">
        <title>Draft Genome Sequence of Arcticibacter svalbardensis Strain MN12-7T, a Member of the Family Sphingobacteriaceae Isolated from an Arctic Soil Sample.</title>
        <authorList>
            <person name="Shivaji S."/>
            <person name="Ara S."/>
            <person name="Prasad S."/>
            <person name="Manasa B.P."/>
            <person name="Begum Z."/>
            <person name="Singh A."/>
            <person name="Kumar Pinnaka A."/>
        </authorList>
    </citation>
    <scope>NUCLEOTIDE SEQUENCE [LARGE SCALE GENOMIC DNA]</scope>
    <source>
        <strain evidence="1 2">MN12-7</strain>
    </source>
</reference>